<feature type="transmembrane region" description="Helical" evidence="1">
    <location>
        <begin position="6"/>
        <end position="24"/>
    </location>
</feature>
<evidence type="ECO:0000313" key="3">
    <source>
        <dbReference type="Proteomes" id="UP000228900"/>
    </source>
</evidence>
<accession>A0A2M6WPH0</accession>
<name>A0A2M6WPH0_9BACT</name>
<reference evidence="3" key="1">
    <citation type="submission" date="2017-09" db="EMBL/GenBank/DDBJ databases">
        <title>Depth-based differentiation of microbial function through sediment-hosted aquifers and enrichment of novel symbionts in the deep terrestrial subsurface.</title>
        <authorList>
            <person name="Probst A.J."/>
            <person name="Ladd B."/>
            <person name="Jarett J.K."/>
            <person name="Geller-Mcgrath D.E."/>
            <person name="Sieber C.M.K."/>
            <person name="Emerson J.B."/>
            <person name="Anantharaman K."/>
            <person name="Thomas B.C."/>
            <person name="Malmstrom R."/>
            <person name="Stieglmeier M."/>
            <person name="Klingl A."/>
            <person name="Woyke T."/>
            <person name="Ryan C.M."/>
            <person name="Banfield J.F."/>
        </authorList>
    </citation>
    <scope>NUCLEOTIDE SEQUENCE [LARGE SCALE GENOMIC DNA]</scope>
</reference>
<organism evidence="2 3">
    <name type="scientific">Candidatus Falkowbacteria bacterium CG10_big_fil_rev_8_21_14_0_10_39_9</name>
    <dbReference type="NCBI Taxonomy" id="1974566"/>
    <lineage>
        <taxon>Bacteria</taxon>
        <taxon>Candidatus Falkowiibacteriota</taxon>
    </lineage>
</organism>
<gene>
    <name evidence="2" type="ORF">COT98_02755</name>
</gene>
<dbReference type="AlphaFoldDB" id="A0A2M6WPH0"/>
<keyword evidence="1" id="KW-0812">Transmembrane</keyword>
<comment type="caution">
    <text evidence="2">The sequence shown here is derived from an EMBL/GenBank/DDBJ whole genome shotgun (WGS) entry which is preliminary data.</text>
</comment>
<protein>
    <submittedName>
        <fullName evidence="2">Uncharacterized protein</fullName>
    </submittedName>
</protein>
<evidence type="ECO:0000256" key="1">
    <source>
        <dbReference type="SAM" id="Phobius"/>
    </source>
</evidence>
<proteinExistence type="predicted"/>
<dbReference type="EMBL" id="PFAQ01000041">
    <property type="protein sequence ID" value="PIT94636.1"/>
    <property type="molecule type" value="Genomic_DNA"/>
</dbReference>
<sequence length="142" mass="16496">MGVGILSVLLDFLLVLYYNFMKLLNYSMGFEKNTIKELGVSQKESFTEKKENLDLVGDILQEHFGKEKLPKDLVLEMVNIRKEIKNEIERENFVDNLDEVADGRIKLLMTKIYNPELNSEEIEEIIENKNGDLEINLKNGEK</sequence>
<keyword evidence="1" id="KW-0472">Membrane</keyword>
<dbReference type="Proteomes" id="UP000228900">
    <property type="component" value="Unassembled WGS sequence"/>
</dbReference>
<keyword evidence="1" id="KW-1133">Transmembrane helix</keyword>
<evidence type="ECO:0000313" key="2">
    <source>
        <dbReference type="EMBL" id="PIT94636.1"/>
    </source>
</evidence>